<evidence type="ECO:0008006" key="3">
    <source>
        <dbReference type="Google" id="ProtNLM"/>
    </source>
</evidence>
<protein>
    <recommendedName>
        <fullName evidence="3">CopG family transcriptional regulator</fullName>
    </recommendedName>
</protein>
<evidence type="ECO:0000313" key="1">
    <source>
        <dbReference type="EMBL" id="GGD41197.1"/>
    </source>
</evidence>
<dbReference type="EMBL" id="BMGI01000004">
    <property type="protein sequence ID" value="GGD41197.1"/>
    <property type="molecule type" value="Genomic_DNA"/>
</dbReference>
<comment type="caution">
    <text evidence="1">The sequence shown here is derived from an EMBL/GenBank/DDBJ whole genome shotgun (WGS) entry which is preliminary data.</text>
</comment>
<gene>
    <name evidence="1" type="ORF">GCM10011358_26310</name>
</gene>
<dbReference type="RefSeq" id="WP_188528484.1">
    <property type="nucleotide sequence ID" value="NZ_BMGI01000004.1"/>
</dbReference>
<reference evidence="2" key="1">
    <citation type="journal article" date="2019" name="Int. J. Syst. Evol. Microbiol.">
        <title>The Global Catalogue of Microorganisms (GCM) 10K type strain sequencing project: providing services to taxonomists for standard genome sequencing and annotation.</title>
        <authorList>
            <consortium name="The Broad Institute Genomics Platform"/>
            <consortium name="The Broad Institute Genome Sequencing Center for Infectious Disease"/>
            <person name="Wu L."/>
            <person name="Ma J."/>
        </authorList>
    </citation>
    <scope>NUCLEOTIDE SEQUENCE [LARGE SCALE GENOMIC DNA]</scope>
    <source>
        <strain evidence="2">CGMCC 1.12922</strain>
    </source>
</reference>
<keyword evidence="2" id="KW-1185">Reference proteome</keyword>
<sequence>MPKHAKSKKDAQLIIRIGKADRDAFVQLCDELDTSAAREVRRFIRAFLAEHAADEPKTKG</sequence>
<proteinExistence type="predicted"/>
<organism evidence="1 2">
    <name type="scientific">Sinisalibacter lacisalsi</name>
    <dbReference type="NCBI Taxonomy" id="1526570"/>
    <lineage>
        <taxon>Bacteria</taxon>
        <taxon>Pseudomonadati</taxon>
        <taxon>Pseudomonadota</taxon>
        <taxon>Alphaproteobacteria</taxon>
        <taxon>Rhodobacterales</taxon>
        <taxon>Roseobacteraceae</taxon>
        <taxon>Sinisalibacter</taxon>
    </lineage>
</organism>
<evidence type="ECO:0000313" key="2">
    <source>
        <dbReference type="Proteomes" id="UP000617355"/>
    </source>
</evidence>
<name>A0ABQ1QQN2_9RHOB</name>
<dbReference type="Proteomes" id="UP000617355">
    <property type="component" value="Unassembled WGS sequence"/>
</dbReference>
<accession>A0ABQ1QQN2</accession>